<protein>
    <submittedName>
        <fullName evidence="3">Uncharacterized protein</fullName>
    </submittedName>
</protein>
<feature type="region of interest" description="Disordered" evidence="1">
    <location>
        <begin position="32"/>
        <end position="54"/>
    </location>
</feature>
<keyword evidence="4" id="KW-1185">Reference proteome</keyword>
<gene>
    <name evidence="3" type="ORF">MOO45_00320</name>
</gene>
<evidence type="ECO:0000256" key="2">
    <source>
        <dbReference type="SAM" id="SignalP"/>
    </source>
</evidence>
<evidence type="ECO:0000256" key="1">
    <source>
        <dbReference type="SAM" id="MobiDB-lite"/>
    </source>
</evidence>
<sequence>MVQKLRAIILALLLLLPINSLPKVSAATTRATPVNVQKTAKQSTTSDLLTGDNI</sequence>
<dbReference type="RefSeq" id="WP_249514448.1">
    <property type="nucleotide sequence ID" value="NZ_CP093366.1"/>
</dbReference>
<dbReference type="EMBL" id="CP093366">
    <property type="protein sequence ID" value="UQS82178.1"/>
    <property type="molecule type" value="Genomic_DNA"/>
</dbReference>
<evidence type="ECO:0000313" key="3">
    <source>
        <dbReference type="EMBL" id="UQS82178.1"/>
    </source>
</evidence>
<evidence type="ECO:0000313" key="4">
    <source>
        <dbReference type="Proteomes" id="UP000831495"/>
    </source>
</evidence>
<proteinExistence type="predicted"/>
<accession>A0ABY4P923</accession>
<reference evidence="3" key="1">
    <citation type="journal article" date="2022" name="Int. J. Syst. Evol. Microbiol.">
        <title>Apilactobacillus apisilvae sp. nov., Nicolia spurrieriana gen. nov. sp. nov., Bombilactobacillus folatiphilus sp. nov. and Bombilactobacillus thymidiniphilus sp. nov., four new lactic acid bacterial isolates from stingless bees Tetragonula carbonaria and Austroplebeia australis.</title>
        <authorList>
            <person name="Oliphant S.A."/>
            <person name="Watson-Haigh N.S."/>
            <person name="Sumby K.M."/>
            <person name="Gardner J."/>
            <person name="Groom S."/>
            <person name="Jiranek V."/>
        </authorList>
    </citation>
    <scope>NUCLEOTIDE SEQUENCE</scope>
    <source>
        <strain evidence="3">SG4_D2</strain>
    </source>
</reference>
<dbReference type="Proteomes" id="UP000831495">
    <property type="component" value="Chromosome"/>
</dbReference>
<feature type="signal peptide" evidence="2">
    <location>
        <begin position="1"/>
        <end position="26"/>
    </location>
</feature>
<organism evidence="3 4">
    <name type="scientific">Bombilactobacillus folatiphilus</name>
    <dbReference type="NCBI Taxonomy" id="2923362"/>
    <lineage>
        <taxon>Bacteria</taxon>
        <taxon>Bacillati</taxon>
        <taxon>Bacillota</taxon>
        <taxon>Bacilli</taxon>
        <taxon>Lactobacillales</taxon>
        <taxon>Lactobacillaceae</taxon>
        <taxon>Bombilactobacillus</taxon>
    </lineage>
</organism>
<keyword evidence="2" id="KW-0732">Signal</keyword>
<feature type="chain" id="PRO_5045071109" evidence="2">
    <location>
        <begin position="27"/>
        <end position="54"/>
    </location>
</feature>
<name>A0ABY4P923_9LACO</name>